<accession>A0A9D4DX99</accession>
<reference evidence="2" key="1">
    <citation type="journal article" date="2019" name="bioRxiv">
        <title>The Genome of the Zebra Mussel, Dreissena polymorpha: A Resource for Invasive Species Research.</title>
        <authorList>
            <person name="McCartney M.A."/>
            <person name="Auch B."/>
            <person name="Kono T."/>
            <person name="Mallez S."/>
            <person name="Zhang Y."/>
            <person name="Obille A."/>
            <person name="Becker A."/>
            <person name="Abrahante J.E."/>
            <person name="Garbe J."/>
            <person name="Badalamenti J.P."/>
            <person name="Herman A."/>
            <person name="Mangelson H."/>
            <person name="Liachko I."/>
            <person name="Sullivan S."/>
            <person name="Sone E.D."/>
            <person name="Koren S."/>
            <person name="Silverstein K.A.T."/>
            <person name="Beckman K.B."/>
            <person name="Gohl D.M."/>
        </authorList>
    </citation>
    <scope>NUCLEOTIDE SEQUENCE</scope>
    <source>
        <strain evidence="2">Duluth1</strain>
        <tissue evidence="2">Whole animal</tissue>
    </source>
</reference>
<gene>
    <name evidence="2" type="ORF">DPMN_170115</name>
</gene>
<evidence type="ECO:0000313" key="2">
    <source>
        <dbReference type="EMBL" id="KAH3768898.1"/>
    </source>
</evidence>
<dbReference type="AlphaFoldDB" id="A0A9D4DX99"/>
<comment type="caution">
    <text evidence="2">The sequence shown here is derived from an EMBL/GenBank/DDBJ whole genome shotgun (WGS) entry which is preliminary data.</text>
</comment>
<name>A0A9D4DX99_DREPO</name>
<keyword evidence="3" id="KW-1185">Reference proteome</keyword>
<evidence type="ECO:0000256" key="1">
    <source>
        <dbReference type="SAM" id="MobiDB-lite"/>
    </source>
</evidence>
<protein>
    <submittedName>
        <fullName evidence="2">Uncharacterized protein</fullName>
    </submittedName>
</protein>
<evidence type="ECO:0000313" key="3">
    <source>
        <dbReference type="Proteomes" id="UP000828390"/>
    </source>
</evidence>
<reference evidence="2" key="2">
    <citation type="submission" date="2020-11" db="EMBL/GenBank/DDBJ databases">
        <authorList>
            <person name="McCartney M.A."/>
            <person name="Auch B."/>
            <person name="Kono T."/>
            <person name="Mallez S."/>
            <person name="Becker A."/>
            <person name="Gohl D.M."/>
            <person name="Silverstein K.A.T."/>
            <person name="Koren S."/>
            <person name="Bechman K.B."/>
            <person name="Herman A."/>
            <person name="Abrahante J.E."/>
            <person name="Garbe J."/>
        </authorList>
    </citation>
    <scope>NUCLEOTIDE SEQUENCE</scope>
    <source>
        <strain evidence="2">Duluth1</strain>
        <tissue evidence="2">Whole animal</tissue>
    </source>
</reference>
<dbReference type="EMBL" id="JAIWYP010000009">
    <property type="protein sequence ID" value="KAH3768898.1"/>
    <property type="molecule type" value="Genomic_DNA"/>
</dbReference>
<organism evidence="2 3">
    <name type="scientific">Dreissena polymorpha</name>
    <name type="common">Zebra mussel</name>
    <name type="synonym">Mytilus polymorpha</name>
    <dbReference type="NCBI Taxonomy" id="45954"/>
    <lineage>
        <taxon>Eukaryota</taxon>
        <taxon>Metazoa</taxon>
        <taxon>Spiralia</taxon>
        <taxon>Lophotrochozoa</taxon>
        <taxon>Mollusca</taxon>
        <taxon>Bivalvia</taxon>
        <taxon>Autobranchia</taxon>
        <taxon>Heteroconchia</taxon>
        <taxon>Euheterodonta</taxon>
        <taxon>Imparidentia</taxon>
        <taxon>Neoheterodontei</taxon>
        <taxon>Myida</taxon>
        <taxon>Dreissenoidea</taxon>
        <taxon>Dreissenidae</taxon>
        <taxon>Dreissena</taxon>
    </lineage>
</organism>
<dbReference type="Proteomes" id="UP000828390">
    <property type="component" value="Unassembled WGS sequence"/>
</dbReference>
<feature type="region of interest" description="Disordered" evidence="1">
    <location>
        <begin position="46"/>
        <end position="65"/>
    </location>
</feature>
<sequence length="65" mass="7418">MPGQLVLLVRLQTSKWKGKPWQSVPPFMGGGLSQWRYRPRYPLQAQSDQPCQAPQVPLTIRNATK</sequence>
<proteinExistence type="predicted"/>